<evidence type="ECO:0000313" key="1">
    <source>
        <dbReference type="EMBL" id="KWZ82698.1"/>
    </source>
</evidence>
<sequence>MPACIRFLTAGRRFLAIFQCLTHGSTVSRPDFHQVPFLSPSTALEQNRISPLLQKTRYQQRAPFYDHKPGLPFLPQALAERGFVIAGGAQNVYTKHGNISPC</sequence>
<proteinExistence type="predicted"/>
<accession>A0A133KT32</accession>
<protein>
    <submittedName>
        <fullName evidence="1">Uncharacterized protein</fullName>
    </submittedName>
</protein>
<gene>
    <name evidence="1" type="ORF">HMPREF3213_01640</name>
</gene>
<organism evidence="1 2">
    <name type="scientific">Heyndrickxia coagulans</name>
    <name type="common">Weizmannia coagulans</name>
    <dbReference type="NCBI Taxonomy" id="1398"/>
    <lineage>
        <taxon>Bacteria</taxon>
        <taxon>Bacillati</taxon>
        <taxon>Bacillota</taxon>
        <taxon>Bacilli</taxon>
        <taxon>Bacillales</taxon>
        <taxon>Bacillaceae</taxon>
        <taxon>Heyndrickxia</taxon>
    </lineage>
</organism>
<dbReference type="PATRIC" id="fig|1398.22.peg.1648"/>
<name>A0A133KT32_HEYCO</name>
<dbReference type="Proteomes" id="UP000070376">
    <property type="component" value="Unassembled WGS sequence"/>
</dbReference>
<dbReference type="AlphaFoldDB" id="A0A133KT32"/>
<comment type="caution">
    <text evidence="1">The sequence shown here is derived from an EMBL/GenBank/DDBJ whole genome shotgun (WGS) entry which is preliminary data.</text>
</comment>
<reference evidence="2" key="1">
    <citation type="submission" date="2016-01" db="EMBL/GenBank/DDBJ databases">
        <authorList>
            <person name="Mitreva M."/>
            <person name="Pepin K.H."/>
            <person name="Mihindukulasuriya K.A."/>
            <person name="Fulton R."/>
            <person name="Fronick C."/>
            <person name="O'Laughlin M."/>
            <person name="Miner T."/>
            <person name="Herter B."/>
            <person name="Rosa B.A."/>
            <person name="Cordes M."/>
            <person name="Tomlinson C."/>
            <person name="Wollam A."/>
            <person name="Palsikar V.B."/>
            <person name="Mardis E.R."/>
            <person name="Wilson R.K."/>
        </authorList>
    </citation>
    <scope>NUCLEOTIDE SEQUENCE [LARGE SCALE GENOMIC DNA]</scope>
    <source>
        <strain evidence="2">GED7749B</strain>
    </source>
</reference>
<evidence type="ECO:0000313" key="2">
    <source>
        <dbReference type="Proteomes" id="UP000070376"/>
    </source>
</evidence>
<dbReference type="EMBL" id="LRPN01000050">
    <property type="protein sequence ID" value="KWZ82698.1"/>
    <property type="molecule type" value="Genomic_DNA"/>
</dbReference>